<organism evidence="1 2">
    <name type="scientific">Sinomicrobium pectinilyticum</name>
    <dbReference type="NCBI Taxonomy" id="1084421"/>
    <lineage>
        <taxon>Bacteria</taxon>
        <taxon>Pseudomonadati</taxon>
        <taxon>Bacteroidota</taxon>
        <taxon>Flavobacteriia</taxon>
        <taxon>Flavobacteriales</taxon>
        <taxon>Flavobacteriaceae</taxon>
        <taxon>Sinomicrobium</taxon>
    </lineage>
</organism>
<keyword evidence="2" id="KW-1185">Reference proteome</keyword>
<evidence type="ECO:0000313" key="1">
    <source>
        <dbReference type="EMBL" id="RNL82062.1"/>
    </source>
</evidence>
<protein>
    <submittedName>
        <fullName evidence="1">Uncharacterized protein</fullName>
    </submittedName>
</protein>
<feature type="non-terminal residue" evidence="1">
    <location>
        <position position="1"/>
    </location>
</feature>
<dbReference type="AlphaFoldDB" id="A0A3N0E2I5"/>
<name>A0A3N0E2I5_SINP1</name>
<gene>
    <name evidence="1" type="ORF">ED312_17715</name>
</gene>
<evidence type="ECO:0000313" key="2">
    <source>
        <dbReference type="Proteomes" id="UP000267469"/>
    </source>
</evidence>
<dbReference type="Proteomes" id="UP000267469">
    <property type="component" value="Unassembled WGS sequence"/>
</dbReference>
<comment type="caution">
    <text evidence="1">The sequence shown here is derived from an EMBL/GenBank/DDBJ whole genome shotgun (WGS) entry which is preliminary data.</text>
</comment>
<dbReference type="EMBL" id="RJTM01000118">
    <property type="protein sequence ID" value="RNL82062.1"/>
    <property type="molecule type" value="Genomic_DNA"/>
</dbReference>
<reference evidence="1 2" key="1">
    <citation type="submission" date="2018-10" db="EMBL/GenBank/DDBJ databases">
        <title>Sinomicrobium pectinilyticum sp. nov., a pectinase-producing bacterium isolated from alkaline and saline soil, and emended description of the genus Sinomicrobium.</title>
        <authorList>
            <person name="Cheng B."/>
            <person name="Li C."/>
            <person name="Lai Q."/>
            <person name="Du M."/>
            <person name="Shao Z."/>
            <person name="Xu P."/>
            <person name="Yang C."/>
        </authorList>
    </citation>
    <scope>NUCLEOTIDE SEQUENCE [LARGE SCALE GENOMIC DNA]</scope>
    <source>
        <strain evidence="1 2">5DNS001</strain>
    </source>
</reference>
<accession>A0A3N0E2I5</accession>
<proteinExistence type="predicted"/>
<sequence>FFPKHFSFKIAYNIFKAPEKFPGRKKSRLTSKVVDKTTNRVIFLGMEKSKPGANPSRVYFKRNPLLI</sequence>